<gene>
    <name evidence="4" type="ORF">AFULGI_00019510</name>
</gene>
<organism evidence="4 5">
    <name type="scientific">Archaeoglobus fulgidus DSM 8774</name>
    <dbReference type="NCBI Taxonomy" id="1344584"/>
    <lineage>
        <taxon>Archaea</taxon>
        <taxon>Methanobacteriati</taxon>
        <taxon>Methanobacteriota</taxon>
        <taxon>Archaeoglobi</taxon>
        <taxon>Archaeoglobales</taxon>
        <taxon>Archaeoglobaceae</taxon>
        <taxon>Archaeoglobus</taxon>
    </lineage>
</organism>
<dbReference type="AlphaFoldDB" id="A0A075WFZ3"/>
<dbReference type="EMBL" id="CP006577">
    <property type="protein sequence ID" value="AIG98702.1"/>
    <property type="molecule type" value="Genomic_DNA"/>
</dbReference>
<dbReference type="PANTHER" id="PTHR42897:SF2">
    <property type="entry name" value="PYRUVATE SYNTHASE SUBUNIT PORB"/>
    <property type="match status" value="1"/>
</dbReference>
<evidence type="ECO:0000259" key="3">
    <source>
        <dbReference type="Pfam" id="PF02775"/>
    </source>
</evidence>
<protein>
    <submittedName>
        <fullName evidence="4">Pyruvate:ferredoxin oxidoreductase, beta subunit</fullName>
        <ecNumber evidence="4">1.2.7.1</ecNumber>
    </submittedName>
</protein>
<dbReference type="SUPFAM" id="SSF52518">
    <property type="entry name" value="Thiamin diphosphate-binding fold (THDP-binding)"/>
    <property type="match status" value="1"/>
</dbReference>
<dbReference type="GeneID" id="24795445"/>
<evidence type="ECO:0000256" key="2">
    <source>
        <dbReference type="ARBA" id="ARBA00023002"/>
    </source>
</evidence>
<evidence type="ECO:0000313" key="5">
    <source>
        <dbReference type="Proteomes" id="UP000028501"/>
    </source>
</evidence>
<dbReference type="PANTHER" id="PTHR42897">
    <property type="entry name" value="PYRUVATE SYNTHASE SUBUNIT PORB"/>
    <property type="match status" value="1"/>
</dbReference>
<evidence type="ECO:0000256" key="1">
    <source>
        <dbReference type="ARBA" id="ARBA00011595"/>
    </source>
</evidence>
<evidence type="ECO:0000313" key="4">
    <source>
        <dbReference type="EMBL" id="AIG98702.1"/>
    </source>
</evidence>
<keyword evidence="4" id="KW-0670">Pyruvate</keyword>
<reference evidence="4 5" key="1">
    <citation type="submission" date="2013-07" db="EMBL/GenBank/DDBJ databases">
        <title>Genome of Archaeoglobus fulgidus.</title>
        <authorList>
            <person name="Fiebig A."/>
            <person name="Birkeland N.-K."/>
        </authorList>
    </citation>
    <scope>NUCLEOTIDE SEQUENCE [LARGE SCALE GENOMIC DNA]</scope>
    <source>
        <strain evidence="4 5">DSM 8774</strain>
    </source>
</reference>
<feature type="domain" description="Thiamine pyrophosphate enzyme TPP-binding" evidence="3">
    <location>
        <begin position="37"/>
        <end position="199"/>
    </location>
</feature>
<dbReference type="InterPro" id="IPR011766">
    <property type="entry name" value="TPP_enzyme_TPP-bd"/>
</dbReference>
<dbReference type="InterPro" id="IPR029061">
    <property type="entry name" value="THDP-binding"/>
</dbReference>
<dbReference type="Gene3D" id="3.40.50.970">
    <property type="match status" value="2"/>
</dbReference>
<name>A0A075WFZ3_ARCFL</name>
<dbReference type="CDD" id="cd03376">
    <property type="entry name" value="TPP_PFOR_porB_like"/>
    <property type="match status" value="1"/>
</dbReference>
<dbReference type="GO" id="GO:0019164">
    <property type="term" value="F:pyruvate synthase activity"/>
    <property type="evidence" value="ECO:0007669"/>
    <property type="project" value="UniProtKB-EC"/>
</dbReference>
<dbReference type="RefSeq" id="WP_010879198.1">
    <property type="nucleotide sequence ID" value="NZ_CP006577.1"/>
</dbReference>
<keyword evidence="2 4" id="KW-0560">Oxidoreductase</keyword>
<dbReference type="Proteomes" id="UP000028501">
    <property type="component" value="Chromosome"/>
</dbReference>
<accession>A0A075WFZ3</accession>
<dbReference type="InterPro" id="IPR051479">
    <property type="entry name" value="PorB-like"/>
</dbReference>
<dbReference type="Pfam" id="PF02775">
    <property type="entry name" value="TPP_enzyme_C"/>
    <property type="match status" value="1"/>
</dbReference>
<dbReference type="GO" id="GO:0030976">
    <property type="term" value="F:thiamine pyrophosphate binding"/>
    <property type="evidence" value="ECO:0007669"/>
    <property type="project" value="InterPro"/>
</dbReference>
<dbReference type="KEGG" id="afg:AFULGI_00019510"/>
<proteinExistence type="predicted"/>
<sequence length="294" mass="32024">MKYFGSGHGACPGCGLPIAVKTVLNLLDGKVFAVNSTGCLEIISSQYGKNAWNVPYIHSLFENAAAVAAGVEAALRALKRKDEGHVVVFAGDGATADIGIGTLSGAFDRNHDILYICLDNEAYQNTGHQQSGLTPPGESTTTTPAGKVLPGKVGRKKDMISIAVAHGIPYVASSSVGYVSDIRRKVKKAVKFEGAKYIQIHSPCVTGWGIDGSIAIKVARLAVETGLYPLVEFEYGKLTSVRKIKDRKPVEEYLKLQRRFRHLFTHEKGREMIETLQRFADENAERYGLDLKRE</sequence>
<dbReference type="HOGENOM" id="CLU_058423_0_0_2"/>
<dbReference type="EC" id="1.2.7.1" evidence="4"/>
<comment type="subunit">
    <text evidence="1">Heterotetramer of one alpha, one beta, one delta and one gamma chain.</text>
</comment>